<dbReference type="AlphaFoldDB" id="A0A4Y7U8F2"/>
<evidence type="ECO:0000313" key="1">
    <source>
        <dbReference type="EMBL" id="TCN53863.1"/>
    </source>
</evidence>
<reference evidence="1" key="3">
    <citation type="submission" date="2019-03" db="EMBL/GenBank/DDBJ databases">
        <authorList>
            <person name="Whitman W."/>
            <person name="Huntemann M."/>
            <person name="Clum A."/>
            <person name="Pillay M."/>
            <person name="Palaniappan K."/>
            <person name="Varghese N."/>
            <person name="Mikhailova N."/>
            <person name="Stamatis D."/>
            <person name="Reddy T."/>
            <person name="Daum C."/>
            <person name="Shapiro N."/>
            <person name="Ivanova N."/>
            <person name="Kyrpides N."/>
            <person name="Woyke T."/>
        </authorList>
    </citation>
    <scope>NUCLEOTIDE SEQUENCE</scope>
    <source>
        <strain evidence="1">P5626</strain>
    </source>
</reference>
<name>A0A4Y7U8F2_9FLAO</name>
<dbReference type="EMBL" id="QWDN01000008">
    <property type="protein sequence ID" value="TEB42544.1"/>
    <property type="molecule type" value="Genomic_DNA"/>
</dbReference>
<comment type="caution">
    <text evidence="2">The sequence shown here is derived from an EMBL/GenBank/DDBJ whole genome shotgun (WGS) entry which is preliminary data.</text>
</comment>
<dbReference type="Proteomes" id="UP000298340">
    <property type="component" value="Unassembled WGS sequence"/>
</dbReference>
<accession>A0A4Y7U8F2</accession>
<evidence type="ECO:0000313" key="2">
    <source>
        <dbReference type="EMBL" id="TEB42544.1"/>
    </source>
</evidence>
<dbReference type="PROSITE" id="PS51257">
    <property type="entry name" value="PROKAR_LIPOPROTEIN"/>
    <property type="match status" value="1"/>
</dbReference>
<reference evidence="1 3" key="1">
    <citation type="journal article" date="2015" name="Stand. Genomic Sci.">
        <title>Genomic Encyclopedia of Bacterial and Archaeal Type Strains, Phase III: the genomes of soil and plant-associated and newly described type strains.</title>
        <authorList>
            <person name="Whitman W.B."/>
            <person name="Woyke T."/>
            <person name="Klenk H.P."/>
            <person name="Zhou Y."/>
            <person name="Lilburn T.G."/>
            <person name="Beck B.J."/>
            <person name="De Vos P."/>
            <person name="Vandamme P."/>
            <person name="Eisen J.A."/>
            <person name="Garrity G."/>
            <person name="Hugenholtz P."/>
            <person name="Kyrpides N.C."/>
        </authorList>
    </citation>
    <scope>NUCLEOTIDE SEQUENCE [LARGE SCALE GENOMIC DNA]</scope>
    <source>
        <strain evidence="1 3">P5626</strain>
    </source>
</reference>
<evidence type="ECO:0000313" key="4">
    <source>
        <dbReference type="Proteomes" id="UP000298340"/>
    </source>
</evidence>
<protein>
    <recommendedName>
        <fullName evidence="5">Fibronectin type-III domain-containing protein</fullName>
    </recommendedName>
</protein>
<dbReference type="EMBL" id="SLWA01000008">
    <property type="protein sequence ID" value="TCN53863.1"/>
    <property type="molecule type" value="Genomic_DNA"/>
</dbReference>
<proteinExistence type="predicted"/>
<gene>
    <name evidence="2" type="ORF">D0809_19480</name>
    <name evidence="1" type="ORF">EV142_108168</name>
</gene>
<organism evidence="2 4">
    <name type="scientific">Flavobacterium circumlabens</name>
    <dbReference type="NCBI Taxonomy" id="2133765"/>
    <lineage>
        <taxon>Bacteria</taxon>
        <taxon>Pseudomonadati</taxon>
        <taxon>Bacteroidota</taxon>
        <taxon>Flavobacteriia</taxon>
        <taxon>Flavobacteriales</taxon>
        <taxon>Flavobacteriaceae</taxon>
        <taxon>Flavobacterium</taxon>
    </lineage>
</organism>
<dbReference type="OrthoDB" id="1121506at2"/>
<evidence type="ECO:0008006" key="5">
    <source>
        <dbReference type="Google" id="ProtNLM"/>
    </source>
</evidence>
<dbReference type="RefSeq" id="WP_132037320.1">
    <property type="nucleotide sequence ID" value="NZ_JBDSHJ010000030.1"/>
</dbReference>
<evidence type="ECO:0000313" key="3">
    <source>
        <dbReference type="Proteomes" id="UP000295270"/>
    </source>
</evidence>
<reference evidence="2 4" key="2">
    <citation type="journal article" date="2018" name="Syst. Appl. Microbiol.">
        <title>Flavobacterium circumlabens sp. nov. and Flavobacterium cupreum sp. nov., two psychrotrophic species isolated from Antarctic environmental samples.</title>
        <authorList>
            <person name="Kralova S."/>
            <person name="Busse H.J."/>
            <person name="Svec P."/>
            <person name="Maslanova I."/>
            <person name="Stankova E."/>
            <person name="Bartak M."/>
            <person name="Sedlacek I."/>
        </authorList>
    </citation>
    <scope>NUCLEOTIDE SEQUENCE [LARGE SCALE GENOMIC DNA]</scope>
    <source>
        <strain evidence="2 4">CCM 8828</strain>
    </source>
</reference>
<sequence length="318" mass="35441">MKTLNKIIPFLFVLLLVSCEDVFEEDISDDIIEVVSPKDDTTIESNVVNFQWNELDGAKKYRLQVLDLNETIVVDSLVAKTSLNIPLLTGSYQWKVRGENFAYESNYSALSNFSMVTTDDLSNQQVVLTSPDNNVYKNSTDLTIKWQNLAAATSYSVEVINTTTSESVYKAESTTETSVVLNSTNLTKDANYQWKVRGINSTSQTAQFSSRNFFIDTVVPAVPVNSLPAVNAIITNNVSTTFTWISPTDTGTIQSPLLYTIEFSNTSTFTTILFPTNNASTSYQRIFTTLGDYYWRIKTTDAAGNVSAYSVPFKFTVI</sequence>
<keyword evidence="3" id="KW-1185">Reference proteome</keyword>
<dbReference type="InterPro" id="IPR013783">
    <property type="entry name" value="Ig-like_fold"/>
</dbReference>
<dbReference type="Gene3D" id="2.60.40.10">
    <property type="entry name" value="Immunoglobulins"/>
    <property type="match status" value="3"/>
</dbReference>
<dbReference type="InterPro" id="IPR036116">
    <property type="entry name" value="FN3_sf"/>
</dbReference>
<dbReference type="Proteomes" id="UP000295270">
    <property type="component" value="Unassembled WGS sequence"/>
</dbReference>
<dbReference type="SUPFAM" id="SSF49265">
    <property type="entry name" value="Fibronectin type III"/>
    <property type="match status" value="1"/>
</dbReference>